<dbReference type="InterPro" id="IPR013083">
    <property type="entry name" value="Znf_RING/FYVE/PHD"/>
</dbReference>
<dbReference type="PROSITE" id="PS00518">
    <property type="entry name" value="ZF_RING_1"/>
    <property type="match status" value="1"/>
</dbReference>
<evidence type="ECO:0000256" key="2">
    <source>
        <dbReference type="ARBA" id="ARBA00022771"/>
    </source>
</evidence>
<evidence type="ECO:0000313" key="9">
    <source>
        <dbReference type="EMBL" id="KAI5619868.1"/>
    </source>
</evidence>
<comment type="caution">
    <text evidence="9">The sequence shown here is derived from an EMBL/GenBank/DDBJ whole genome shotgun (WGS) entry which is preliminary data.</text>
</comment>
<keyword evidence="1" id="KW-0479">Metal-binding</keyword>
<evidence type="ECO:0000256" key="5">
    <source>
        <dbReference type="SAM" id="Coils"/>
    </source>
</evidence>
<dbReference type="SMART" id="SM00336">
    <property type="entry name" value="BBOX"/>
    <property type="match status" value="1"/>
</dbReference>
<evidence type="ECO:0000256" key="1">
    <source>
        <dbReference type="ARBA" id="ARBA00022723"/>
    </source>
</evidence>
<dbReference type="GO" id="GO:0008270">
    <property type="term" value="F:zinc ion binding"/>
    <property type="evidence" value="ECO:0007669"/>
    <property type="project" value="UniProtKB-KW"/>
</dbReference>
<dbReference type="Proteomes" id="UP001205998">
    <property type="component" value="Unassembled WGS sequence"/>
</dbReference>
<keyword evidence="9" id="KW-0436">Ligase</keyword>
<dbReference type="Gene3D" id="3.30.160.60">
    <property type="entry name" value="Classic Zinc Finger"/>
    <property type="match status" value="1"/>
</dbReference>
<name>A0AAD5AN55_SILAS</name>
<dbReference type="Pfam" id="PF15227">
    <property type="entry name" value="zf-C3HC4_4"/>
    <property type="match status" value="1"/>
</dbReference>
<dbReference type="InterPro" id="IPR051051">
    <property type="entry name" value="E3_ubiq-ligase_TRIM/RNF"/>
</dbReference>
<dbReference type="PROSITE" id="PS50089">
    <property type="entry name" value="ZF_RING_2"/>
    <property type="match status" value="1"/>
</dbReference>
<keyword evidence="5" id="KW-0175">Coiled coil</keyword>
<feature type="compositionally biased region" description="Polar residues" evidence="6">
    <location>
        <begin position="323"/>
        <end position="339"/>
    </location>
</feature>
<dbReference type="InterPro" id="IPR001841">
    <property type="entry name" value="Znf_RING"/>
</dbReference>
<dbReference type="SUPFAM" id="SSF57845">
    <property type="entry name" value="B-box zinc-binding domain"/>
    <property type="match status" value="1"/>
</dbReference>
<dbReference type="Pfam" id="PF00643">
    <property type="entry name" value="zf-B_box"/>
    <property type="match status" value="1"/>
</dbReference>
<feature type="compositionally biased region" description="Polar residues" evidence="6">
    <location>
        <begin position="346"/>
        <end position="355"/>
    </location>
</feature>
<organism evidence="9 10">
    <name type="scientific">Silurus asotus</name>
    <name type="common">Amur catfish</name>
    <name type="synonym">Parasilurus asotus</name>
    <dbReference type="NCBI Taxonomy" id="30991"/>
    <lineage>
        <taxon>Eukaryota</taxon>
        <taxon>Metazoa</taxon>
        <taxon>Chordata</taxon>
        <taxon>Craniata</taxon>
        <taxon>Vertebrata</taxon>
        <taxon>Euteleostomi</taxon>
        <taxon>Actinopterygii</taxon>
        <taxon>Neopterygii</taxon>
        <taxon>Teleostei</taxon>
        <taxon>Ostariophysi</taxon>
        <taxon>Siluriformes</taxon>
        <taxon>Siluridae</taxon>
        <taxon>Silurus</taxon>
    </lineage>
</organism>
<protein>
    <submittedName>
        <fullName evidence="9">E3 ubiquitin/ISG15 ligase TRIM25</fullName>
    </submittedName>
</protein>
<gene>
    <name evidence="9" type="ORF">C0J50_20634</name>
</gene>
<dbReference type="Pfam" id="PF25600">
    <property type="entry name" value="TRIM_CC"/>
    <property type="match status" value="1"/>
</dbReference>
<evidence type="ECO:0000256" key="3">
    <source>
        <dbReference type="ARBA" id="ARBA00022833"/>
    </source>
</evidence>
<evidence type="ECO:0000256" key="4">
    <source>
        <dbReference type="PROSITE-ProRule" id="PRU00024"/>
    </source>
</evidence>
<dbReference type="GO" id="GO:0016874">
    <property type="term" value="F:ligase activity"/>
    <property type="evidence" value="ECO:0007669"/>
    <property type="project" value="UniProtKB-KW"/>
</dbReference>
<evidence type="ECO:0000256" key="6">
    <source>
        <dbReference type="SAM" id="MobiDB-lite"/>
    </source>
</evidence>
<dbReference type="EMBL" id="MU551660">
    <property type="protein sequence ID" value="KAI5619868.1"/>
    <property type="molecule type" value="Genomic_DNA"/>
</dbReference>
<dbReference type="InterPro" id="IPR017907">
    <property type="entry name" value="Znf_RING_CS"/>
</dbReference>
<dbReference type="InterPro" id="IPR000315">
    <property type="entry name" value="Znf_B-box"/>
</dbReference>
<keyword evidence="10" id="KW-1185">Reference proteome</keyword>
<proteinExistence type="predicted"/>
<dbReference type="SUPFAM" id="SSF57850">
    <property type="entry name" value="RING/U-box"/>
    <property type="match status" value="1"/>
</dbReference>
<dbReference type="AlphaFoldDB" id="A0AAD5AN55"/>
<accession>A0AAD5AN55</accession>
<dbReference type="InterPro" id="IPR058030">
    <property type="entry name" value="TRIM8/14/16/25/29/45/65_CC"/>
</dbReference>
<reference evidence="9" key="1">
    <citation type="submission" date="2018-07" db="EMBL/GenBank/DDBJ databases">
        <title>Comparative genomics of catfishes provides insights into carnivory and benthic adaptation.</title>
        <authorList>
            <person name="Zhang Y."/>
            <person name="Wang D."/>
            <person name="Peng Z."/>
            <person name="Zheng S."/>
            <person name="Shao F."/>
            <person name="Tao W."/>
        </authorList>
    </citation>
    <scope>NUCLEOTIDE SEQUENCE</scope>
    <source>
        <strain evidence="9">Chongqing</strain>
    </source>
</reference>
<feature type="region of interest" description="Disordered" evidence="6">
    <location>
        <begin position="323"/>
        <end position="356"/>
    </location>
</feature>
<dbReference type="SMART" id="SM00184">
    <property type="entry name" value="RING"/>
    <property type="match status" value="1"/>
</dbReference>
<feature type="domain" description="B box-type" evidence="8">
    <location>
        <begin position="145"/>
        <end position="185"/>
    </location>
</feature>
<evidence type="ECO:0000259" key="7">
    <source>
        <dbReference type="PROSITE" id="PS50089"/>
    </source>
</evidence>
<sequence length="518" mass="58318">MAEANILLSEDEFCCSICLDMLRDPVTLACGHSFCMSCITSSWDQQLVICSCPQCRESFETRPALRRNNMLAGVVEKLRKTGSQLLDQCYAKPGDVECDICTGIKCKAAKSCLVCLASYCENHFRPHKESSALMKHTVIEASSKLQEKMCPQHGKLLEVFCRTDKKCICYLCTLDEHSKHHTVSLVAERAEKEASEHEAMHSAQTAVDETERMFRELIQSIEKKCSEVTNQIRAQEDVQQNHTKEHLKQVEWELAELKSKKEELEQLSQTKDNIMYFQIFQSLHDLSLPAAISRVNINKSHSYEGVKIFVHKIKEQIESTNFHLDSSSQVDSHQMTSQNSKDEQHPQPNIKNIPNSDLKLCNATLTTSRPKIRIVSATSDESRTTSELLCQLHEIKIKPKPLVFATPAKTPDVSQTTSKFALASNTQTQSTFKANTQPIFTLEPTPSTPCQLTFGKTPIHKFLASCSTQSPSVIEMPHKADTDSQSIIKLKKKKKIHIPNVSLTSEPNIKGKGEYSLF</sequence>
<dbReference type="PANTHER" id="PTHR25465">
    <property type="entry name" value="B-BOX DOMAIN CONTAINING"/>
    <property type="match status" value="1"/>
</dbReference>
<dbReference type="PANTHER" id="PTHR25465:SF5">
    <property type="entry name" value="E3 UBIQUITIN_ISG15 LIGASE TRIM25-RELATED"/>
    <property type="match status" value="1"/>
</dbReference>
<keyword evidence="2 4" id="KW-0863">Zinc-finger</keyword>
<dbReference type="CDD" id="cd19769">
    <property type="entry name" value="Bbox2_TRIM16-like"/>
    <property type="match status" value="1"/>
</dbReference>
<keyword evidence="3" id="KW-0862">Zinc</keyword>
<feature type="coiled-coil region" evidence="5">
    <location>
        <begin position="218"/>
        <end position="274"/>
    </location>
</feature>
<dbReference type="Gene3D" id="3.30.40.10">
    <property type="entry name" value="Zinc/RING finger domain, C3HC4 (zinc finger)"/>
    <property type="match status" value="1"/>
</dbReference>
<dbReference type="PROSITE" id="PS50119">
    <property type="entry name" value="ZF_BBOX"/>
    <property type="match status" value="1"/>
</dbReference>
<feature type="domain" description="RING-type" evidence="7">
    <location>
        <begin position="15"/>
        <end position="56"/>
    </location>
</feature>
<dbReference type="Gene3D" id="4.10.830.40">
    <property type="match status" value="1"/>
</dbReference>
<evidence type="ECO:0000259" key="8">
    <source>
        <dbReference type="PROSITE" id="PS50119"/>
    </source>
</evidence>
<evidence type="ECO:0000313" key="10">
    <source>
        <dbReference type="Proteomes" id="UP001205998"/>
    </source>
</evidence>